<evidence type="ECO:0000259" key="7">
    <source>
        <dbReference type="PROSITE" id="PS51012"/>
    </source>
</evidence>
<evidence type="ECO:0000256" key="4">
    <source>
        <dbReference type="ARBA" id="ARBA00023136"/>
    </source>
</evidence>
<feature type="transmembrane region" description="Helical" evidence="6">
    <location>
        <begin position="178"/>
        <end position="198"/>
    </location>
</feature>
<organism evidence="8 9">
    <name type="scientific">Amycolatopsis arida</name>
    <dbReference type="NCBI Taxonomy" id="587909"/>
    <lineage>
        <taxon>Bacteria</taxon>
        <taxon>Bacillati</taxon>
        <taxon>Actinomycetota</taxon>
        <taxon>Actinomycetes</taxon>
        <taxon>Pseudonocardiales</taxon>
        <taxon>Pseudonocardiaceae</taxon>
        <taxon>Amycolatopsis</taxon>
    </lineage>
</organism>
<dbReference type="EMBL" id="FOWW01000008">
    <property type="protein sequence ID" value="SFQ50629.1"/>
    <property type="molecule type" value="Genomic_DNA"/>
</dbReference>
<feature type="transmembrane region" description="Helical" evidence="6">
    <location>
        <begin position="245"/>
        <end position="263"/>
    </location>
</feature>
<evidence type="ECO:0000313" key="9">
    <source>
        <dbReference type="Proteomes" id="UP000198727"/>
    </source>
</evidence>
<dbReference type="InterPro" id="IPR051784">
    <property type="entry name" value="Nod_factor_ABC_transporter"/>
</dbReference>
<keyword evidence="6" id="KW-0813">Transport</keyword>
<feature type="transmembrane region" description="Helical" evidence="6">
    <location>
        <begin position="33"/>
        <end position="50"/>
    </location>
</feature>
<feature type="transmembrane region" description="Helical" evidence="6">
    <location>
        <begin position="114"/>
        <end position="136"/>
    </location>
</feature>
<evidence type="ECO:0000256" key="2">
    <source>
        <dbReference type="ARBA" id="ARBA00022692"/>
    </source>
</evidence>
<keyword evidence="4 6" id="KW-0472">Membrane</keyword>
<dbReference type="GO" id="GO:0043190">
    <property type="term" value="C:ATP-binding cassette (ABC) transporter complex"/>
    <property type="evidence" value="ECO:0007669"/>
    <property type="project" value="InterPro"/>
</dbReference>
<dbReference type="InterPro" id="IPR047817">
    <property type="entry name" value="ABC2_TM_bact-type"/>
</dbReference>
<sequence>MTTTSNPVNAAVRAGLQRGWIEFRTIATSAADLLGWLWMPIVALVVMYTLRGTTVPGTTFSLGAQAVPGILAMTVVFTGMMGLAMALTSEREDGTLLRAKATPHGVLGYLTGKVVGQATLTVAALLVVLVPSAFLFDGLRLGAVGAWLTLVWVLALGLVATLPIGAVLGSLAPRPQSLGFVMLLITGLVMASGVFYPVTAFPAWLQWIAQVFPLYWLGLGMRSALLPDALAVAEIGESWRHLETAAVLGAWAVLGFVVAPMVLGRMARRATGSTVREPAT</sequence>
<dbReference type="PROSITE" id="PS51012">
    <property type="entry name" value="ABC_TM2"/>
    <property type="match status" value="1"/>
</dbReference>
<dbReference type="PIRSF" id="PIRSF006648">
    <property type="entry name" value="DrrB"/>
    <property type="match status" value="1"/>
</dbReference>
<dbReference type="InterPro" id="IPR000412">
    <property type="entry name" value="ABC_2_transport"/>
</dbReference>
<dbReference type="Pfam" id="PF01061">
    <property type="entry name" value="ABC2_membrane"/>
    <property type="match status" value="1"/>
</dbReference>
<dbReference type="RefSeq" id="WP_092533460.1">
    <property type="nucleotide sequence ID" value="NZ_FOWW01000008.1"/>
</dbReference>
<proteinExistence type="inferred from homology"/>
<evidence type="ECO:0000313" key="8">
    <source>
        <dbReference type="EMBL" id="SFQ50629.1"/>
    </source>
</evidence>
<dbReference type="GO" id="GO:0140359">
    <property type="term" value="F:ABC-type transporter activity"/>
    <property type="evidence" value="ECO:0007669"/>
    <property type="project" value="InterPro"/>
</dbReference>
<dbReference type="PANTHER" id="PTHR43229:SF2">
    <property type="entry name" value="NODULATION PROTEIN J"/>
    <property type="match status" value="1"/>
</dbReference>
<dbReference type="Proteomes" id="UP000198727">
    <property type="component" value="Unassembled WGS sequence"/>
</dbReference>
<gene>
    <name evidence="8" type="ORF">SAMN05421810_108154</name>
</gene>
<dbReference type="PANTHER" id="PTHR43229">
    <property type="entry name" value="NODULATION PROTEIN J"/>
    <property type="match status" value="1"/>
</dbReference>
<dbReference type="STRING" id="587909.SAMN05421810_108154"/>
<reference evidence="9" key="1">
    <citation type="submission" date="2016-10" db="EMBL/GenBank/DDBJ databases">
        <authorList>
            <person name="Varghese N."/>
            <person name="Submissions S."/>
        </authorList>
    </citation>
    <scope>NUCLEOTIDE SEQUENCE [LARGE SCALE GENOMIC DNA]</scope>
    <source>
        <strain evidence="9">CGMCC 4.5579</strain>
    </source>
</reference>
<keyword evidence="2 6" id="KW-0812">Transmembrane</keyword>
<evidence type="ECO:0000256" key="5">
    <source>
        <dbReference type="ARBA" id="ARBA00023251"/>
    </source>
</evidence>
<protein>
    <recommendedName>
        <fullName evidence="6">Transport permease protein</fullName>
    </recommendedName>
</protein>
<keyword evidence="3 6" id="KW-1133">Transmembrane helix</keyword>
<feature type="transmembrane region" description="Helical" evidence="6">
    <location>
        <begin position="148"/>
        <end position="172"/>
    </location>
</feature>
<evidence type="ECO:0000256" key="1">
    <source>
        <dbReference type="ARBA" id="ARBA00004141"/>
    </source>
</evidence>
<comment type="similarity">
    <text evidence="6">Belongs to the ABC-2 integral membrane protein family.</text>
</comment>
<keyword evidence="5" id="KW-0046">Antibiotic resistance</keyword>
<evidence type="ECO:0000256" key="6">
    <source>
        <dbReference type="RuleBase" id="RU361157"/>
    </source>
</evidence>
<keyword evidence="9" id="KW-1185">Reference proteome</keyword>
<accession>A0A1I5Z2G3</accession>
<feature type="domain" description="ABC transmembrane type-2" evidence="7">
    <location>
        <begin position="31"/>
        <end position="266"/>
    </location>
</feature>
<comment type="subcellular location">
    <subcellularLocation>
        <location evidence="6">Cell membrane</location>
        <topology evidence="6">Multi-pass membrane protein</topology>
    </subcellularLocation>
    <subcellularLocation>
        <location evidence="1">Membrane</location>
        <topology evidence="1">Multi-pass membrane protein</topology>
    </subcellularLocation>
</comment>
<name>A0A1I5Z2G3_9PSEU</name>
<dbReference type="AlphaFoldDB" id="A0A1I5Z2G3"/>
<evidence type="ECO:0000256" key="3">
    <source>
        <dbReference type="ARBA" id="ARBA00022989"/>
    </source>
</evidence>
<feature type="transmembrane region" description="Helical" evidence="6">
    <location>
        <begin position="62"/>
        <end position="87"/>
    </location>
</feature>
<dbReference type="GO" id="GO:0046677">
    <property type="term" value="P:response to antibiotic"/>
    <property type="evidence" value="ECO:0007669"/>
    <property type="project" value="UniProtKB-KW"/>
</dbReference>
<keyword evidence="6" id="KW-1003">Cell membrane</keyword>
<dbReference type="InterPro" id="IPR013525">
    <property type="entry name" value="ABC2_TM"/>
</dbReference>
<dbReference type="OrthoDB" id="9786643at2"/>